<sequence length="156" mass="17897">MHNVQIAALPVEPFLCFSSVITAHISVLMPPFFFAFLGSFWHTSLYSLPRPFVRLFTTFSFALRTPPFVNPFSRTILVSSYPLFIPSNFRSPLAFEGLPSTFCSNHQLPHPFFRTLSCLNSTDLVSRLGHDLLLEWDERHPRAHVIVLETRSPRCM</sequence>
<keyword evidence="2" id="KW-1185">Reference proteome</keyword>
<dbReference type="Proteomes" id="UP000308600">
    <property type="component" value="Unassembled WGS sequence"/>
</dbReference>
<evidence type="ECO:0000313" key="1">
    <source>
        <dbReference type="EMBL" id="TFK67711.1"/>
    </source>
</evidence>
<proteinExistence type="predicted"/>
<organism evidence="1 2">
    <name type="scientific">Pluteus cervinus</name>
    <dbReference type="NCBI Taxonomy" id="181527"/>
    <lineage>
        <taxon>Eukaryota</taxon>
        <taxon>Fungi</taxon>
        <taxon>Dikarya</taxon>
        <taxon>Basidiomycota</taxon>
        <taxon>Agaricomycotina</taxon>
        <taxon>Agaricomycetes</taxon>
        <taxon>Agaricomycetidae</taxon>
        <taxon>Agaricales</taxon>
        <taxon>Pluteineae</taxon>
        <taxon>Pluteaceae</taxon>
        <taxon>Pluteus</taxon>
    </lineage>
</organism>
<name>A0ACD3AQW8_9AGAR</name>
<evidence type="ECO:0000313" key="2">
    <source>
        <dbReference type="Proteomes" id="UP000308600"/>
    </source>
</evidence>
<protein>
    <submittedName>
        <fullName evidence="1">Uncharacterized protein</fullName>
    </submittedName>
</protein>
<gene>
    <name evidence="1" type="ORF">BDN72DRAFT_85919</name>
</gene>
<accession>A0ACD3AQW8</accession>
<reference evidence="1 2" key="1">
    <citation type="journal article" date="2019" name="Nat. Ecol. Evol.">
        <title>Megaphylogeny resolves global patterns of mushroom evolution.</title>
        <authorList>
            <person name="Varga T."/>
            <person name="Krizsan K."/>
            <person name="Foldi C."/>
            <person name="Dima B."/>
            <person name="Sanchez-Garcia M."/>
            <person name="Sanchez-Ramirez S."/>
            <person name="Szollosi G.J."/>
            <person name="Szarkandi J.G."/>
            <person name="Papp V."/>
            <person name="Albert L."/>
            <person name="Andreopoulos W."/>
            <person name="Angelini C."/>
            <person name="Antonin V."/>
            <person name="Barry K.W."/>
            <person name="Bougher N.L."/>
            <person name="Buchanan P."/>
            <person name="Buyck B."/>
            <person name="Bense V."/>
            <person name="Catcheside P."/>
            <person name="Chovatia M."/>
            <person name="Cooper J."/>
            <person name="Damon W."/>
            <person name="Desjardin D."/>
            <person name="Finy P."/>
            <person name="Geml J."/>
            <person name="Haridas S."/>
            <person name="Hughes K."/>
            <person name="Justo A."/>
            <person name="Karasinski D."/>
            <person name="Kautmanova I."/>
            <person name="Kiss B."/>
            <person name="Kocsube S."/>
            <person name="Kotiranta H."/>
            <person name="LaButti K.M."/>
            <person name="Lechner B.E."/>
            <person name="Liimatainen K."/>
            <person name="Lipzen A."/>
            <person name="Lukacs Z."/>
            <person name="Mihaltcheva S."/>
            <person name="Morgado L.N."/>
            <person name="Niskanen T."/>
            <person name="Noordeloos M.E."/>
            <person name="Ohm R.A."/>
            <person name="Ortiz-Santana B."/>
            <person name="Ovrebo C."/>
            <person name="Racz N."/>
            <person name="Riley R."/>
            <person name="Savchenko A."/>
            <person name="Shiryaev A."/>
            <person name="Soop K."/>
            <person name="Spirin V."/>
            <person name="Szebenyi C."/>
            <person name="Tomsovsky M."/>
            <person name="Tulloss R.E."/>
            <person name="Uehling J."/>
            <person name="Grigoriev I.V."/>
            <person name="Vagvolgyi C."/>
            <person name="Papp T."/>
            <person name="Martin F.M."/>
            <person name="Miettinen O."/>
            <person name="Hibbett D.S."/>
            <person name="Nagy L.G."/>
        </authorList>
    </citation>
    <scope>NUCLEOTIDE SEQUENCE [LARGE SCALE GENOMIC DNA]</scope>
    <source>
        <strain evidence="1 2">NL-1719</strain>
    </source>
</reference>
<dbReference type="EMBL" id="ML208369">
    <property type="protein sequence ID" value="TFK67711.1"/>
    <property type="molecule type" value="Genomic_DNA"/>
</dbReference>